<reference evidence="3" key="2">
    <citation type="submission" date="2018-02" db="UniProtKB">
        <authorList>
            <consortium name="EnsemblPlants"/>
        </authorList>
    </citation>
    <scope>IDENTIFICATION</scope>
    <source>
        <strain evidence="3">Williams 82</strain>
    </source>
</reference>
<gene>
    <name evidence="2" type="ORF">GLYMA_09G215300</name>
</gene>
<dbReference type="PaxDb" id="3847-GLYMA09G34871.1"/>
<proteinExistence type="predicted"/>
<dbReference type="Proteomes" id="UP000008827">
    <property type="component" value="Chromosome 9"/>
</dbReference>
<dbReference type="STRING" id="3847.K7LF93"/>
<dbReference type="EnsemblPlants" id="KRH39706">
    <property type="protein sequence ID" value="KRH39706"/>
    <property type="gene ID" value="GLYMA_09G215300"/>
</dbReference>
<accession>A0A0R0IBF9</accession>
<evidence type="ECO:0000313" key="4">
    <source>
        <dbReference type="Proteomes" id="UP000008827"/>
    </source>
</evidence>
<organism evidence="3">
    <name type="scientific">Glycine max</name>
    <name type="common">Soybean</name>
    <name type="synonym">Glycine hispida</name>
    <dbReference type="NCBI Taxonomy" id="3847"/>
    <lineage>
        <taxon>Eukaryota</taxon>
        <taxon>Viridiplantae</taxon>
        <taxon>Streptophyta</taxon>
        <taxon>Embryophyta</taxon>
        <taxon>Tracheophyta</taxon>
        <taxon>Spermatophyta</taxon>
        <taxon>Magnoliopsida</taxon>
        <taxon>eudicotyledons</taxon>
        <taxon>Gunneridae</taxon>
        <taxon>Pentapetalae</taxon>
        <taxon>rosids</taxon>
        <taxon>fabids</taxon>
        <taxon>Fabales</taxon>
        <taxon>Fabaceae</taxon>
        <taxon>Papilionoideae</taxon>
        <taxon>50 kb inversion clade</taxon>
        <taxon>NPAAA clade</taxon>
        <taxon>indigoferoid/millettioid clade</taxon>
        <taxon>Phaseoleae</taxon>
        <taxon>Glycine</taxon>
        <taxon>Glycine subgen. Soja</taxon>
    </lineage>
</organism>
<keyword evidence="4" id="KW-1185">Reference proteome</keyword>
<dbReference type="PANTHER" id="PTHR47590">
    <property type="entry name" value="F-BOX/KELCH-REPEAT PROTEIN SKIP25"/>
    <property type="match status" value="1"/>
</dbReference>
<feature type="compositionally biased region" description="Low complexity" evidence="1">
    <location>
        <begin position="1"/>
        <end position="10"/>
    </location>
</feature>
<reference evidence="2" key="3">
    <citation type="submission" date="2018-07" db="EMBL/GenBank/DDBJ databases">
        <title>WGS assembly of Glycine max.</title>
        <authorList>
            <person name="Schmutz J."/>
            <person name="Cannon S."/>
            <person name="Schlueter J."/>
            <person name="Ma J."/>
            <person name="Mitros T."/>
            <person name="Nelson W."/>
            <person name="Hyten D."/>
            <person name="Song Q."/>
            <person name="Thelen J."/>
            <person name="Cheng J."/>
            <person name="Xu D."/>
            <person name="Hellsten U."/>
            <person name="May G."/>
            <person name="Yu Y."/>
            <person name="Sakurai T."/>
            <person name="Umezawa T."/>
            <person name="Bhattacharyya M."/>
            <person name="Sandhu D."/>
            <person name="Valliyodan B."/>
            <person name="Lindquist E."/>
            <person name="Peto M."/>
            <person name="Grant D."/>
            <person name="Shu S."/>
            <person name="Goodstein D."/>
            <person name="Barry K."/>
            <person name="Futrell-Griggs M."/>
            <person name="Abernathy B."/>
            <person name="Du J."/>
            <person name="Tian Z."/>
            <person name="Zhu L."/>
            <person name="Gill N."/>
            <person name="Joshi T."/>
            <person name="Libault M."/>
            <person name="Sethuraman A."/>
            <person name="Zhang X."/>
            <person name="Shinozaki K."/>
            <person name="Nguyen H."/>
            <person name="Wing R."/>
            <person name="Cregan P."/>
            <person name="Specht J."/>
            <person name="Grimwood J."/>
            <person name="Rokhsar D."/>
            <person name="Stacey G."/>
            <person name="Shoemaker R."/>
            <person name="Jackson S."/>
        </authorList>
    </citation>
    <scope>NUCLEOTIDE SEQUENCE</scope>
    <source>
        <tissue evidence="2">Callus</tissue>
    </source>
</reference>
<dbReference type="OMA" id="QPLIPEM"/>
<reference evidence="2 3" key="1">
    <citation type="journal article" date="2010" name="Nature">
        <title>Genome sequence of the palaeopolyploid soybean.</title>
        <authorList>
            <person name="Schmutz J."/>
            <person name="Cannon S.B."/>
            <person name="Schlueter J."/>
            <person name="Ma J."/>
            <person name="Mitros T."/>
            <person name="Nelson W."/>
            <person name="Hyten D.L."/>
            <person name="Song Q."/>
            <person name="Thelen J.J."/>
            <person name="Cheng J."/>
            <person name="Xu D."/>
            <person name="Hellsten U."/>
            <person name="May G.D."/>
            <person name="Yu Y."/>
            <person name="Sakurai T."/>
            <person name="Umezawa T."/>
            <person name="Bhattacharyya M.K."/>
            <person name="Sandhu D."/>
            <person name="Valliyodan B."/>
            <person name="Lindquist E."/>
            <person name="Peto M."/>
            <person name="Grant D."/>
            <person name="Shu S."/>
            <person name="Goodstein D."/>
            <person name="Barry K."/>
            <person name="Futrell-Griggs M."/>
            <person name="Abernathy B."/>
            <person name="Du J."/>
            <person name="Tian Z."/>
            <person name="Zhu L."/>
            <person name="Gill N."/>
            <person name="Joshi T."/>
            <person name="Libault M."/>
            <person name="Sethuraman A."/>
            <person name="Zhang X.-C."/>
            <person name="Shinozaki K."/>
            <person name="Nguyen H.T."/>
            <person name="Wing R.A."/>
            <person name="Cregan P."/>
            <person name="Specht J."/>
            <person name="Grimwood J."/>
            <person name="Rokhsar D."/>
            <person name="Stacey G."/>
            <person name="Shoemaker R.C."/>
            <person name="Jackson S.A."/>
        </authorList>
    </citation>
    <scope>NUCLEOTIDE SEQUENCE [LARGE SCALE GENOMIC DNA]</scope>
    <source>
        <strain evidence="3">cv. Williams 82</strain>
        <tissue evidence="2">Callus</tissue>
    </source>
</reference>
<dbReference type="eggNOG" id="KOG1072">
    <property type="taxonomic scope" value="Eukaryota"/>
</dbReference>
<evidence type="ECO:0000313" key="2">
    <source>
        <dbReference type="EMBL" id="KRH39706.2"/>
    </source>
</evidence>
<evidence type="ECO:0000313" key="3">
    <source>
        <dbReference type="EnsemblPlants" id="KRH39706"/>
    </source>
</evidence>
<dbReference type="Gramene" id="KRH39706">
    <property type="protein sequence ID" value="KRH39706"/>
    <property type="gene ID" value="GLYMA_09G215300"/>
</dbReference>
<name>K7LF93_SOYBN</name>
<dbReference type="EMBL" id="CM000842">
    <property type="protein sequence ID" value="KRH39706.2"/>
    <property type="molecule type" value="Genomic_DNA"/>
</dbReference>
<accession>K7LF93</accession>
<sequence length="200" mass="22382">MADSSSSSSSKRQKQHDDDDDDVEEQQPLIPEMEPPKPQRRLGKKTELKDGRFSREAIDAVGWKQKLCMVNVKGDAAKEGVVYDVAEDAWKEMPEGMLYGWRGPVAAMEEEVMYVVDEAKGVLRRYVEEQDAWEDILENKRLKGAEQIVAQRGKLCVVSPSSGISVVDVAAVPPRIVPILLPEEFEPVAVHILPRMPADQ</sequence>
<dbReference type="AlphaFoldDB" id="K7LF93"/>
<evidence type="ECO:0008006" key="5">
    <source>
        <dbReference type="Google" id="ProtNLM"/>
    </source>
</evidence>
<feature type="region of interest" description="Disordered" evidence="1">
    <location>
        <begin position="1"/>
        <end position="48"/>
    </location>
</feature>
<dbReference type="ExpressionAtlas" id="K7LF93">
    <property type="expression patterns" value="baseline and differential"/>
</dbReference>
<dbReference type="HOGENOM" id="CLU_135318_0_0_1"/>
<evidence type="ECO:0000256" key="1">
    <source>
        <dbReference type="SAM" id="MobiDB-lite"/>
    </source>
</evidence>
<dbReference type="InParanoid" id="K7LF93"/>
<protein>
    <recommendedName>
        <fullName evidence="5">F-box/kelch-repeat protein SKIP25</fullName>
    </recommendedName>
</protein>
<dbReference type="PANTHER" id="PTHR47590:SF1">
    <property type="entry name" value="F-BOX_KELCH-REPEAT PROTEIN SKIP25"/>
    <property type="match status" value="1"/>
</dbReference>